<evidence type="ECO:0000256" key="2">
    <source>
        <dbReference type="ARBA" id="ARBA00022833"/>
    </source>
</evidence>
<feature type="binding site" evidence="6">
    <location>
        <position position="132"/>
    </location>
    <ligand>
        <name>Zn(2+)</name>
        <dbReference type="ChEBI" id="CHEBI:29105"/>
        <label>2</label>
    </ligand>
</feature>
<name>A0A0A2WSZ9_THEFI</name>
<keyword evidence="2 6" id="KW-0862">Zinc</keyword>
<feature type="binding site" evidence="6">
    <location>
        <position position="208"/>
    </location>
    <ligand>
        <name>Zn(2+)</name>
        <dbReference type="ChEBI" id="CHEBI:29105"/>
        <label>1</label>
        <note>catalytic</note>
    </ligand>
</feature>
<dbReference type="Pfam" id="PF01116">
    <property type="entry name" value="F_bP_aldolase"/>
    <property type="match status" value="1"/>
</dbReference>
<dbReference type="InterPro" id="IPR050246">
    <property type="entry name" value="Class_II_FBP_aldolase"/>
</dbReference>
<evidence type="ECO:0000256" key="3">
    <source>
        <dbReference type="ARBA" id="ARBA00023239"/>
    </source>
</evidence>
<dbReference type="CDD" id="cd00947">
    <property type="entry name" value="TBP_aldolase_IIB"/>
    <property type="match status" value="1"/>
</dbReference>
<dbReference type="NCBIfam" id="TIGR00167">
    <property type="entry name" value="cbbA"/>
    <property type="match status" value="1"/>
</dbReference>
<feature type="binding site" evidence="6">
    <location>
        <position position="102"/>
    </location>
    <ligand>
        <name>Zn(2+)</name>
        <dbReference type="ChEBI" id="CHEBI:29105"/>
        <label>2</label>
    </ligand>
</feature>
<comment type="caution">
    <text evidence="7">The sequence shown here is derived from an EMBL/GenBank/DDBJ whole genome shotgun (WGS) entry which is preliminary data.</text>
</comment>
<dbReference type="PANTHER" id="PTHR30304:SF0">
    <property type="entry name" value="D-TAGATOSE-1,6-BISPHOSPHATE ALDOLASE SUBUNIT GATY-RELATED"/>
    <property type="match status" value="1"/>
</dbReference>
<dbReference type="AlphaFoldDB" id="A0A0A2WSZ9"/>
<keyword evidence="1 6" id="KW-0479">Metal-binding</keyword>
<sequence length="305" mass="32845">MLVTGLEILKKARAEGYGVGAFNTNNMEFTQAILEAAEEMRSPVILALSEGALKYGGKALATLVQELARDARVPVAVHLDHGSSYESVLLALRLGFTSVMIDKSHEDFETNVRETRRVVEAAHAVGVTVEAELGRLAGIEEHVAVDEKDALLTNPEEARIFMERTGADYLAVAIGTSHGAYKGKGRPFIDHPRLERIAALVPAPLVLHGASAVPPELVERFRAAGGEIGEAAGIHPEDIKKAIALGVAKINTDTDLRLAFTALVREGLNKNPKEFDPRKYLGPAREAVKEVVKSRMELFGSVGKA</sequence>
<dbReference type="GO" id="GO:0008270">
    <property type="term" value="F:zinc ion binding"/>
    <property type="evidence" value="ECO:0007669"/>
    <property type="project" value="InterPro"/>
</dbReference>
<proteinExistence type="predicted"/>
<feature type="binding site" evidence="6">
    <location>
        <position position="178"/>
    </location>
    <ligand>
        <name>Zn(2+)</name>
        <dbReference type="ChEBI" id="CHEBI:29105"/>
        <label>1</label>
        <note>catalytic</note>
    </ligand>
</feature>
<feature type="binding site" evidence="6">
    <location>
        <position position="81"/>
    </location>
    <ligand>
        <name>Zn(2+)</name>
        <dbReference type="ChEBI" id="CHEBI:29105"/>
        <label>1</label>
        <note>catalytic</note>
    </ligand>
</feature>
<dbReference type="Proteomes" id="UP000030364">
    <property type="component" value="Unassembled WGS sequence"/>
</dbReference>
<dbReference type="InterPro" id="IPR011289">
    <property type="entry name" value="Fruc_bis_ald_class-2"/>
</dbReference>
<evidence type="ECO:0000256" key="4">
    <source>
        <dbReference type="PIRSR" id="PIRSR001359-1"/>
    </source>
</evidence>
<dbReference type="GO" id="GO:0006096">
    <property type="term" value="P:glycolytic process"/>
    <property type="evidence" value="ECO:0007669"/>
    <property type="project" value="InterPro"/>
</dbReference>
<feature type="binding site" evidence="5">
    <location>
        <position position="179"/>
    </location>
    <ligand>
        <name>dihydroxyacetone phosphate</name>
        <dbReference type="ChEBI" id="CHEBI:57642"/>
    </ligand>
</feature>
<comment type="cofactor">
    <cofactor evidence="6">
        <name>Zn(2+)</name>
        <dbReference type="ChEBI" id="CHEBI:29105"/>
    </cofactor>
    <text evidence="6">Binds 2 Zn(2+) ions per subunit. One is catalytic and the other provides a structural contribution.</text>
</comment>
<feature type="binding site" evidence="5">
    <location>
        <begin position="209"/>
        <end position="211"/>
    </location>
    <ligand>
        <name>dihydroxyacetone phosphate</name>
        <dbReference type="ChEBI" id="CHEBI:57642"/>
    </ligand>
</feature>
<dbReference type="OrthoDB" id="9803995at2"/>
<dbReference type="InterPro" id="IPR013785">
    <property type="entry name" value="Aldolase_TIM"/>
</dbReference>
<accession>A0A0A2WSZ9</accession>
<dbReference type="GO" id="GO:0030388">
    <property type="term" value="P:fructose 1,6-bisphosphate metabolic process"/>
    <property type="evidence" value="ECO:0007669"/>
    <property type="project" value="InterPro"/>
</dbReference>
<gene>
    <name evidence="7" type="primary">kbaY</name>
    <name evidence="7" type="synonym">agaY</name>
    <name evidence="7" type="ORF">THFILI_06420</name>
</gene>
<evidence type="ECO:0000313" key="8">
    <source>
        <dbReference type="Proteomes" id="UP000030364"/>
    </source>
</evidence>
<keyword evidence="8" id="KW-1185">Reference proteome</keyword>
<dbReference type="SUPFAM" id="SSF51569">
    <property type="entry name" value="Aldolase"/>
    <property type="match status" value="1"/>
</dbReference>
<dbReference type="PANTHER" id="PTHR30304">
    <property type="entry name" value="D-TAGATOSE-1,6-BISPHOSPHATE ALDOLASE"/>
    <property type="match status" value="1"/>
</dbReference>
<dbReference type="EMBL" id="JPSL02000039">
    <property type="protein sequence ID" value="KGQ21440.1"/>
    <property type="molecule type" value="Genomic_DNA"/>
</dbReference>
<evidence type="ECO:0000256" key="6">
    <source>
        <dbReference type="PIRSR" id="PIRSR001359-3"/>
    </source>
</evidence>
<dbReference type="PATRIC" id="fig|276.5.peg.1752"/>
<dbReference type="STRING" id="276.THFILI_06420"/>
<evidence type="ECO:0000256" key="5">
    <source>
        <dbReference type="PIRSR" id="PIRSR001359-2"/>
    </source>
</evidence>
<evidence type="ECO:0000313" key="7">
    <source>
        <dbReference type="EMBL" id="KGQ21440.1"/>
    </source>
</evidence>
<dbReference type="Gene3D" id="3.20.20.70">
    <property type="entry name" value="Aldolase class I"/>
    <property type="match status" value="1"/>
</dbReference>
<keyword evidence="3" id="KW-0456">Lyase</keyword>
<dbReference type="NCBIfam" id="TIGR01859">
    <property type="entry name" value="fruc_bis_ald"/>
    <property type="match status" value="1"/>
</dbReference>
<feature type="active site" description="Proton donor" evidence="4">
    <location>
        <position position="80"/>
    </location>
</feature>
<dbReference type="InterPro" id="IPR000771">
    <property type="entry name" value="FBA_II"/>
</dbReference>
<reference evidence="7 8" key="1">
    <citation type="journal article" date="2015" name="Genome Announc.">
        <title>Draft Genome Sequence of the Thermophile Thermus filiformis ATCC 43280, Producer of Carotenoid-(Di)glucoside-Branched Fatty Acid (Di)esters and Source of Hyperthermostable Enzymes of Biotechnological Interest.</title>
        <authorList>
            <person name="Mandelli F."/>
            <person name="Oliveira Ramires B."/>
            <person name="Couger M.B."/>
            <person name="Paixao D.A."/>
            <person name="Camilo C.M."/>
            <person name="Polikarpov I."/>
            <person name="Prade R."/>
            <person name="Riano-Pachon D.M."/>
            <person name="Squina F.M."/>
        </authorList>
    </citation>
    <scope>NUCLEOTIDE SEQUENCE [LARGE SCALE GENOMIC DNA]</scope>
    <source>
        <strain evidence="7 8">ATCC 43280</strain>
    </source>
</reference>
<evidence type="ECO:0000256" key="1">
    <source>
        <dbReference type="ARBA" id="ARBA00022723"/>
    </source>
</evidence>
<dbReference type="RefSeq" id="WP_038065952.1">
    <property type="nucleotide sequence ID" value="NZ_JPSL02000039.1"/>
</dbReference>
<dbReference type="PIRSF" id="PIRSF001359">
    <property type="entry name" value="F_bP_aldolase_II"/>
    <property type="match status" value="1"/>
</dbReference>
<dbReference type="GO" id="GO:0004332">
    <property type="term" value="F:fructose-bisphosphate aldolase activity"/>
    <property type="evidence" value="ECO:0007669"/>
    <property type="project" value="InterPro"/>
</dbReference>
<protein>
    <submittedName>
        <fullName evidence="7">Tagatose-bisphosphate aldolase</fullName>
    </submittedName>
</protein>
<feature type="binding site" evidence="5">
    <location>
        <begin position="251"/>
        <end position="254"/>
    </location>
    <ligand>
        <name>dihydroxyacetone phosphate</name>
        <dbReference type="ChEBI" id="CHEBI:57642"/>
    </ligand>
</feature>
<organism evidence="7 8">
    <name type="scientific">Thermus filiformis</name>
    <dbReference type="NCBI Taxonomy" id="276"/>
    <lineage>
        <taxon>Bacteria</taxon>
        <taxon>Thermotogati</taxon>
        <taxon>Deinococcota</taxon>
        <taxon>Deinococci</taxon>
        <taxon>Thermales</taxon>
        <taxon>Thermaceae</taxon>
        <taxon>Thermus</taxon>
    </lineage>
</organism>